<feature type="domain" description="Glycosyl transferase family 1" evidence="2">
    <location>
        <begin position="187"/>
        <end position="338"/>
    </location>
</feature>
<dbReference type="CDD" id="cd03801">
    <property type="entry name" value="GT4_PimA-like"/>
    <property type="match status" value="1"/>
</dbReference>
<organism evidence="3 4">
    <name type="scientific">Mucilaginibacter aquatilis</name>
    <dbReference type="NCBI Taxonomy" id="1517760"/>
    <lineage>
        <taxon>Bacteria</taxon>
        <taxon>Pseudomonadati</taxon>
        <taxon>Bacteroidota</taxon>
        <taxon>Sphingobacteriia</taxon>
        <taxon>Sphingobacteriales</taxon>
        <taxon>Sphingobacteriaceae</taxon>
        <taxon>Mucilaginibacter</taxon>
    </lineage>
</organism>
<dbReference type="Pfam" id="PF00534">
    <property type="entry name" value="Glycos_transf_1"/>
    <property type="match status" value="1"/>
</dbReference>
<evidence type="ECO:0000259" key="2">
    <source>
        <dbReference type="Pfam" id="PF00534"/>
    </source>
</evidence>
<evidence type="ECO:0000256" key="1">
    <source>
        <dbReference type="ARBA" id="ARBA00022679"/>
    </source>
</evidence>
<evidence type="ECO:0000313" key="4">
    <source>
        <dbReference type="Proteomes" id="UP000434850"/>
    </source>
</evidence>
<reference evidence="3 4" key="1">
    <citation type="submission" date="2019-12" db="EMBL/GenBank/DDBJ databases">
        <title>Mucilaginibacter sp. HME9299 genome sequencing and assembly.</title>
        <authorList>
            <person name="Kang H."/>
            <person name="Kim H."/>
            <person name="Joh K."/>
        </authorList>
    </citation>
    <scope>NUCLEOTIDE SEQUENCE [LARGE SCALE GENOMIC DNA]</scope>
    <source>
        <strain evidence="3 4">HME9299</strain>
    </source>
</reference>
<name>A0A6I4ICU5_9SPHI</name>
<sequence length="364" mass="40820">MENKIIVHVSQIDISPETGMGRVEYFWKDAFERAGYQFIHIGPAQVGPLKHTALFPRKAYQYFKGLKIKPVSFIVHEPSAGVFAKKGIPCFVESHGVERRYWDATLNGTVPGADDEPIKWRTKILFPIWRLSGCDKGLRHADKLLLINTDDKEYVKQKYNRSEQDIYVFKNGVTPIADVKVSEHAGFTVLFNASWVIRKGIKILVKAAELLQKEGLQINYLLIGTSKDEQTVLNDWPETLKPNVKVVPRFKQQDEVNYLAKASVLVLPSYAEGQPLSLLQAMAAGKCVITSNSDGQKDMITNGVNGFLFTNGNYIELATAIKHCYSNPQIVAEVGKNALAYTANRNWQKVSDQVVEFVLANSKS</sequence>
<keyword evidence="1 3" id="KW-0808">Transferase</keyword>
<dbReference type="Gene3D" id="3.40.50.2000">
    <property type="entry name" value="Glycogen Phosphorylase B"/>
    <property type="match status" value="2"/>
</dbReference>
<dbReference type="GO" id="GO:0016757">
    <property type="term" value="F:glycosyltransferase activity"/>
    <property type="evidence" value="ECO:0007669"/>
    <property type="project" value="InterPro"/>
</dbReference>
<dbReference type="AlphaFoldDB" id="A0A6I4ICU5"/>
<dbReference type="RefSeq" id="WP_157543092.1">
    <property type="nucleotide sequence ID" value="NZ_WQLA01000007.1"/>
</dbReference>
<keyword evidence="4" id="KW-1185">Reference proteome</keyword>
<dbReference type="PANTHER" id="PTHR46401:SF2">
    <property type="entry name" value="GLYCOSYLTRANSFERASE WBBK-RELATED"/>
    <property type="match status" value="1"/>
</dbReference>
<dbReference type="PANTHER" id="PTHR46401">
    <property type="entry name" value="GLYCOSYLTRANSFERASE WBBK-RELATED"/>
    <property type="match status" value="1"/>
</dbReference>
<evidence type="ECO:0000313" key="3">
    <source>
        <dbReference type="EMBL" id="MVN92777.1"/>
    </source>
</evidence>
<dbReference type="GO" id="GO:0009103">
    <property type="term" value="P:lipopolysaccharide biosynthetic process"/>
    <property type="evidence" value="ECO:0007669"/>
    <property type="project" value="TreeGrafter"/>
</dbReference>
<proteinExistence type="predicted"/>
<dbReference type="Proteomes" id="UP000434850">
    <property type="component" value="Unassembled WGS sequence"/>
</dbReference>
<gene>
    <name evidence="3" type="ORF">GO816_16705</name>
</gene>
<accession>A0A6I4ICU5</accession>
<dbReference type="EMBL" id="WQLA01000007">
    <property type="protein sequence ID" value="MVN92777.1"/>
    <property type="molecule type" value="Genomic_DNA"/>
</dbReference>
<dbReference type="SUPFAM" id="SSF53756">
    <property type="entry name" value="UDP-Glycosyltransferase/glycogen phosphorylase"/>
    <property type="match status" value="1"/>
</dbReference>
<comment type="caution">
    <text evidence="3">The sequence shown here is derived from an EMBL/GenBank/DDBJ whole genome shotgun (WGS) entry which is preliminary data.</text>
</comment>
<dbReference type="InterPro" id="IPR001296">
    <property type="entry name" value="Glyco_trans_1"/>
</dbReference>
<dbReference type="OrthoDB" id="9790710at2"/>
<protein>
    <submittedName>
        <fullName evidence="3">Glycosyltransferase</fullName>
    </submittedName>
</protein>